<dbReference type="PANTHER" id="PTHR46480">
    <property type="entry name" value="F20B24.22"/>
    <property type="match status" value="1"/>
</dbReference>
<dbReference type="GO" id="GO:0034702">
    <property type="term" value="C:monoatomic ion channel complex"/>
    <property type="evidence" value="ECO:0007669"/>
    <property type="project" value="UniProtKB-KW"/>
</dbReference>
<feature type="transmembrane region" description="Helical" evidence="10">
    <location>
        <begin position="341"/>
        <end position="363"/>
    </location>
</feature>
<sequence length="488" mass="54893">MKRRVHFISEDSGGSVASSTPSITTQACIIFFYITVTVQSEGAGRPGVCDIAYRGLRVVRISLGSVLLPSLHVLAAQTLKIASINGLGDTEKLETELEDEIRWEESRSQPREVIGRVRRRCEEVLHCKSMLLFVVVLNVIDCVLVMGELTMDFHHVSCLGQVDPESPLRPRIVTSGSAIFGIAPRQQHRQHPKSLDCEEFPIKLFATASEKQDFWPEDQCDGTHRFISQRDHKDEFVDRMKGLYPDALASLNKEPVTDMYNRLLASFVVWNSSFYTSQLLHADCSHLMNVLGNVSSSGTTGKHTDTLTSFTHWMSSISADGVQVMGEVPKEAYDTVKVAHALHYASISILSVLVIETLLKILCTGRRFLRKRMEVFDAVIIFISFVLDIIFVEGLTDLKIQSFVVILSFLLPWRILRVLNSLVVAVMDQHRFHMKLLYKQKRKVTKHLSESTDKIRVLECPKGFLAGAIATRAQSNDNRLIFTHHAVA</sequence>
<name>A0ABD0LFH8_9CAEN</name>
<gene>
    <name evidence="11" type="ORF">BaRGS_00010487</name>
</gene>
<evidence type="ECO:0000256" key="2">
    <source>
        <dbReference type="ARBA" id="ARBA00022448"/>
    </source>
</evidence>
<keyword evidence="8 10" id="KW-0472">Membrane</keyword>
<dbReference type="GO" id="GO:0034220">
    <property type="term" value="P:monoatomic ion transmembrane transport"/>
    <property type="evidence" value="ECO:0007669"/>
    <property type="project" value="UniProtKB-KW"/>
</dbReference>
<evidence type="ECO:0000256" key="4">
    <source>
        <dbReference type="ARBA" id="ARBA00022692"/>
    </source>
</evidence>
<dbReference type="PROSITE" id="PS51257">
    <property type="entry name" value="PROKAR_LIPOPROTEIN"/>
    <property type="match status" value="1"/>
</dbReference>
<dbReference type="Proteomes" id="UP001519460">
    <property type="component" value="Unassembled WGS sequence"/>
</dbReference>
<organism evidence="11 12">
    <name type="scientific">Batillaria attramentaria</name>
    <dbReference type="NCBI Taxonomy" id="370345"/>
    <lineage>
        <taxon>Eukaryota</taxon>
        <taxon>Metazoa</taxon>
        <taxon>Spiralia</taxon>
        <taxon>Lophotrochozoa</taxon>
        <taxon>Mollusca</taxon>
        <taxon>Gastropoda</taxon>
        <taxon>Caenogastropoda</taxon>
        <taxon>Sorbeoconcha</taxon>
        <taxon>Cerithioidea</taxon>
        <taxon>Batillariidae</taxon>
        <taxon>Batillaria</taxon>
    </lineage>
</organism>
<dbReference type="PANTHER" id="PTHR46480:SF1">
    <property type="entry name" value="VOLTAGE-GATED HYDROGEN CHANNEL 1"/>
    <property type="match status" value="1"/>
</dbReference>
<dbReference type="InterPro" id="IPR027359">
    <property type="entry name" value="Volt_channel_dom_sf"/>
</dbReference>
<keyword evidence="6 10" id="KW-1133">Transmembrane helix</keyword>
<evidence type="ECO:0000256" key="9">
    <source>
        <dbReference type="ARBA" id="ARBA00023303"/>
    </source>
</evidence>
<keyword evidence="9" id="KW-0407">Ion channel</keyword>
<evidence type="ECO:0000256" key="7">
    <source>
        <dbReference type="ARBA" id="ARBA00023065"/>
    </source>
</evidence>
<reference evidence="11 12" key="1">
    <citation type="journal article" date="2023" name="Sci. Data">
        <title>Genome assembly of the Korean intertidal mud-creeper Batillaria attramentaria.</title>
        <authorList>
            <person name="Patra A.K."/>
            <person name="Ho P.T."/>
            <person name="Jun S."/>
            <person name="Lee S.J."/>
            <person name="Kim Y."/>
            <person name="Won Y.J."/>
        </authorList>
    </citation>
    <scope>NUCLEOTIDE SEQUENCE [LARGE SCALE GENOMIC DNA]</scope>
    <source>
        <strain evidence="11">Wonlab-2016</strain>
    </source>
</reference>
<accession>A0ABD0LFH8</accession>
<keyword evidence="3" id="KW-1003">Cell membrane</keyword>
<keyword evidence="12" id="KW-1185">Reference proteome</keyword>
<keyword evidence="2" id="KW-0813">Transport</keyword>
<evidence type="ECO:0000313" key="12">
    <source>
        <dbReference type="Proteomes" id="UP001519460"/>
    </source>
</evidence>
<evidence type="ECO:0000256" key="1">
    <source>
        <dbReference type="ARBA" id="ARBA00004651"/>
    </source>
</evidence>
<keyword evidence="4 10" id="KW-0812">Transmembrane</keyword>
<evidence type="ECO:0000256" key="10">
    <source>
        <dbReference type="SAM" id="Phobius"/>
    </source>
</evidence>
<comment type="subcellular location">
    <subcellularLocation>
        <location evidence="1">Cell membrane</location>
        <topology evidence="1">Multi-pass membrane protein</topology>
    </subcellularLocation>
</comment>
<feature type="transmembrane region" description="Helical" evidence="10">
    <location>
        <begin position="404"/>
        <end position="427"/>
    </location>
</feature>
<evidence type="ECO:0000313" key="11">
    <source>
        <dbReference type="EMBL" id="KAK7498227.1"/>
    </source>
</evidence>
<feature type="transmembrane region" description="Helical" evidence="10">
    <location>
        <begin position="375"/>
        <end position="392"/>
    </location>
</feature>
<comment type="caution">
    <text evidence="11">The sequence shown here is derived from an EMBL/GenBank/DDBJ whole genome shotgun (WGS) entry which is preliminary data.</text>
</comment>
<evidence type="ECO:0000256" key="8">
    <source>
        <dbReference type="ARBA" id="ARBA00023136"/>
    </source>
</evidence>
<evidence type="ECO:0000256" key="6">
    <source>
        <dbReference type="ARBA" id="ARBA00022989"/>
    </source>
</evidence>
<dbReference type="EMBL" id="JACVVK020000052">
    <property type="protein sequence ID" value="KAK7498227.1"/>
    <property type="molecule type" value="Genomic_DNA"/>
</dbReference>
<proteinExistence type="predicted"/>
<keyword evidence="7" id="KW-0406">Ion transport</keyword>
<protein>
    <recommendedName>
        <fullName evidence="13">Voltage-gated hydrogen channel 1</fullName>
    </recommendedName>
</protein>
<evidence type="ECO:0000256" key="5">
    <source>
        <dbReference type="ARBA" id="ARBA00022882"/>
    </source>
</evidence>
<evidence type="ECO:0008006" key="13">
    <source>
        <dbReference type="Google" id="ProtNLM"/>
    </source>
</evidence>
<keyword evidence="5" id="KW-0851">Voltage-gated channel</keyword>
<dbReference type="AlphaFoldDB" id="A0ABD0LFH8"/>
<dbReference type="InterPro" id="IPR031846">
    <property type="entry name" value="Hvcn1"/>
</dbReference>
<evidence type="ECO:0000256" key="3">
    <source>
        <dbReference type="ARBA" id="ARBA00022475"/>
    </source>
</evidence>
<dbReference type="Gene3D" id="1.20.120.350">
    <property type="entry name" value="Voltage-gated potassium channels. Chain C"/>
    <property type="match status" value="1"/>
</dbReference>
<dbReference type="GO" id="GO:0005886">
    <property type="term" value="C:plasma membrane"/>
    <property type="evidence" value="ECO:0007669"/>
    <property type="project" value="UniProtKB-SubCell"/>
</dbReference>